<sequence>MIDVAGGPMRIALVVPPYFDVPPAAYGGVEAVVADLADALVARGHQVTLIGAGRAGTVADFLPVWEDTIPERLGEPFPEIVHAVLTRRAVERLAAGDGLDVVHDHTMSGPLNAPVYAALGLPTVVTMHGPVDEDLHRYYGALGLDVDMIAISDRQRSMAPHFNWAGTVHNALAIDTWPYREDKGDYALFLGRFHTTKGPHLALDAAHQAGIQLILAGKCSEPVEKDYFAREITPRLRDTDKVFGVADAAAKRELLVNARCLLFPIQWEEPFGMVMIEAMACGTPVVALRGGAVDEVVEDGVTGFILDDPEELPAALARVDELDPAACRARVQRHFTIDKLAAGHEQVYRSAIARRQLVDAAGQLAELRRQIDGIDRDLTLSPFNPAASAADPAAAK</sequence>
<feature type="domain" description="Glycosyl transferase family 1" evidence="4">
    <location>
        <begin position="182"/>
        <end position="318"/>
    </location>
</feature>
<dbReference type="RefSeq" id="WP_344168757.1">
    <property type="nucleotide sequence ID" value="NZ_BAAARY010000003.1"/>
</dbReference>
<feature type="coiled-coil region" evidence="3">
    <location>
        <begin position="350"/>
        <end position="377"/>
    </location>
</feature>
<dbReference type="PANTHER" id="PTHR12526">
    <property type="entry name" value="GLYCOSYLTRANSFERASE"/>
    <property type="match status" value="1"/>
</dbReference>
<keyword evidence="2" id="KW-0808">Transferase</keyword>
<comment type="caution">
    <text evidence="6">The sequence shown here is derived from an EMBL/GenBank/DDBJ whole genome shotgun (WGS) entry which is preliminary data.</text>
</comment>
<dbReference type="EMBL" id="BAAARY010000003">
    <property type="protein sequence ID" value="GAA2515153.1"/>
    <property type="molecule type" value="Genomic_DNA"/>
</dbReference>
<dbReference type="InterPro" id="IPR028098">
    <property type="entry name" value="Glyco_trans_4-like_N"/>
</dbReference>
<dbReference type="Pfam" id="PF00534">
    <property type="entry name" value="Glycos_transf_1"/>
    <property type="match status" value="1"/>
</dbReference>
<accession>A0ABN3N721</accession>
<keyword evidence="7" id="KW-1185">Reference proteome</keyword>
<reference evidence="6 7" key="1">
    <citation type="journal article" date="2019" name="Int. J. Syst. Evol. Microbiol.">
        <title>The Global Catalogue of Microorganisms (GCM) 10K type strain sequencing project: providing services to taxonomists for standard genome sequencing and annotation.</title>
        <authorList>
            <consortium name="The Broad Institute Genomics Platform"/>
            <consortium name="The Broad Institute Genome Sequencing Center for Infectious Disease"/>
            <person name="Wu L."/>
            <person name="Ma J."/>
        </authorList>
    </citation>
    <scope>NUCLEOTIDE SEQUENCE [LARGE SCALE GENOMIC DNA]</scope>
    <source>
        <strain evidence="6 7">JCM 3367</strain>
    </source>
</reference>
<proteinExistence type="predicted"/>
<keyword evidence="1" id="KW-0328">Glycosyltransferase</keyword>
<evidence type="ECO:0000256" key="1">
    <source>
        <dbReference type="ARBA" id="ARBA00022676"/>
    </source>
</evidence>
<gene>
    <name evidence="6" type="ORF">GCM10010201_09280</name>
</gene>
<evidence type="ECO:0000256" key="3">
    <source>
        <dbReference type="SAM" id="Coils"/>
    </source>
</evidence>
<name>A0ABN3N721_9ACTN</name>
<feature type="domain" description="Glycosyltransferase subfamily 4-like N-terminal" evidence="5">
    <location>
        <begin position="26"/>
        <end position="141"/>
    </location>
</feature>
<dbReference type="CDD" id="cd03802">
    <property type="entry name" value="GT4_AviGT4-like"/>
    <property type="match status" value="1"/>
</dbReference>
<dbReference type="PANTHER" id="PTHR12526:SF595">
    <property type="entry name" value="BLL5217 PROTEIN"/>
    <property type="match status" value="1"/>
</dbReference>
<evidence type="ECO:0000313" key="7">
    <source>
        <dbReference type="Proteomes" id="UP001499978"/>
    </source>
</evidence>
<dbReference type="SUPFAM" id="SSF53756">
    <property type="entry name" value="UDP-Glycosyltransferase/glycogen phosphorylase"/>
    <property type="match status" value="1"/>
</dbReference>
<dbReference type="Pfam" id="PF13439">
    <property type="entry name" value="Glyco_transf_4"/>
    <property type="match status" value="1"/>
</dbReference>
<evidence type="ECO:0000313" key="6">
    <source>
        <dbReference type="EMBL" id="GAA2515153.1"/>
    </source>
</evidence>
<evidence type="ECO:0000259" key="4">
    <source>
        <dbReference type="Pfam" id="PF00534"/>
    </source>
</evidence>
<dbReference type="Gene3D" id="3.40.50.2000">
    <property type="entry name" value="Glycogen Phosphorylase B"/>
    <property type="match status" value="2"/>
</dbReference>
<dbReference type="Proteomes" id="UP001499978">
    <property type="component" value="Unassembled WGS sequence"/>
</dbReference>
<keyword evidence="3" id="KW-0175">Coiled coil</keyword>
<organism evidence="6 7">
    <name type="scientific">Pilimelia columellifera subsp. columellifera</name>
    <dbReference type="NCBI Taxonomy" id="706583"/>
    <lineage>
        <taxon>Bacteria</taxon>
        <taxon>Bacillati</taxon>
        <taxon>Actinomycetota</taxon>
        <taxon>Actinomycetes</taxon>
        <taxon>Micromonosporales</taxon>
        <taxon>Micromonosporaceae</taxon>
        <taxon>Pilimelia</taxon>
    </lineage>
</organism>
<protein>
    <submittedName>
        <fullName evidence="6">Glycosyltransferase family 4 protein</fullName>
    </submittedName>
</protein>
<evidence type="ECO:0000259" key="5">
    <source>
        <dbReference type="Pfam" id="PF13439"/>
    </source>
</evidence>
<dbReference type="InterPro" id="IPR001296">
    <property type="entry name" value="Glyco_trans_1"/>
</dbReference>
<evidence type="ECO:0000256" key="2">
    <source>
        <dbReference type="ARBA" id="ARBA00022679"/>
    </source>
</evidence>